<dbReference type="InterPro" id="IPR036591">
    <property type="entry name" value="YggU-like_sf"/>
</dbReference>
<dbReference type="Pfam" id="PF02594">
    <property type="entry name" value="DUF167"/>
    <property type="match status" value="1"/>
</dbReference>
<organism evidence="3 4">
    <name type="scientific">Pseudoluteimonas lycopersici</name>
    <dbReference type="NCBI Taxonomy" id="1324796"/>
    <lineage>
        <taxon>Bacteria</taxon>
        <taxon>Pseudomonadati</taxon>
        <taxon>Pseudomonadota</taxon>
        <taxon>Gammaproteobacteria</taxon>
        <taxon>Lysobacterales</taxon>
        <taxon>Lysobacteraceae</taxon>
        <taxon>Pseudoluteimonas</taxon>
    </lineage>
</organism>
<evidence type="ECO:0000256" key="2">
    <source>
        <dbReference type="HAMAP-Rule" id="MF_00634"/>
    </source>
</evidence>
<dbReference type="AlphaFoldDB" id="A0A516V590"/>
<dbReference type="Gene3D" id="3.30.1200.10">
    <property type="entry name" value="YggU-like"/>
    <property type="match status" value="1"/>
</dbReference>
<evidence type="ECO:0000313" key="4">
    <source>
        <dbReference type="Proteomes" id="UP000315891"/>
    </source>
</evidence>
<dbReference type="Proteomes" id="UP000315891">
    <property type="component" value="Chromosome"/>
</dbReference>
<dbReference type="SMART" id="SM01152">
    <property type="entry name" value="DUF167"/>
    <property type="match status" value="1"/>
</dbReference>
<sequence length="79" mass="8215">MSGARGQTLLVKVKPNARQSSLQRLADGSWLAQLKSPPVDGKANAELIALVAREFGCAKASVEIATGAGARTKRVRIAG</sequence>
<evidence type="ECO:0000313" key="3">
    <source>
        <dbReference type="EMBL" id="QDQ73695.1"/>
    </source>
</evidence>
<dbReference type="EMBL" id="CP041742">
    <property type="protein sequence ID" value="QDQ73695.1"/>
    <property type="molecule type" value="Genomic_DNA"/>
</dbReference>
<dbReference type="HAMAP" id="MF_00634">
    <property type="entry name" value="UPF0235"/>
    <property type="match status" value="1"/>
</dbReference>
<gene>
    <name evidence="3" type="ORF">FNZ56_07320</name>
</gene>
<protein>
    <recommendedName>
        <fullName evidence="2">UPF0235 protein FNZ56_07320</fullName>
    </recommendedName>
</protein>
<dbReference type="InterPro" id="IPR003746">
    <property type="entry name" value="DUF167"/>
</dbReference>
<dbReference type="GO" id="GO:0005737">
    <property type="term" value="C:cytoplasm"/>
    <property type="evidence" value="ECO:0007669"/>
    <property type="project" value="TreeGrafter"/>
</dbReference>
<evidence type="ECO:0000256" key="1">
    <source>
        <dbReference type="ARBA" id="ARBA00010364"/>
    </source>
</evidence>
<proteinExistence type="inferred from homology"/>
<dbReference type="OrthoDB" id="9800587at2"/>
<dbReference type="SUPFAM" id="SSF69786">
    <property type="entry name" value="YggU-like"/>
    <property type="match status" value="1"/>
</dbReference>
<dbReference type="PANTHER" id="PTHR13420:SF7">
    <property type="entry name" value="UPF0235 PROTEIN C15ORF40"/>
    <property type="match status" value="1"/>
</dbReference>
<keyword evidence="4" id="KW-1185">Reference proteome</keyword>
<name>A0A516V590_9GAMM</name>
<reference evidence="3 4" key="1">
    <citation type="submission" date="2019-07" db="EMBL/GenBank/DDBJ databases">
        <title>Lysobacter weifangensis sp. nov., isolated from bensulfuron-methyl contaminated farmland soil.</title>
        <authorList>
            <person name="Zhao H."/>
        </authorList>
    </citation>
    <scope>NUCLEOTIDE SEQUENCE [LARGE SCALE GENOMIC DNA]</scope>
    <source>
        <strain evidence="3 4">CC-Bw-6</strain>
    </source>
</reference>
<dbReference type="PANTHER" id="PTHR13420">
    <property type="entry name" value="UPF0235 PROTEIN C15ORF40"/>
    <property type="match status" value="1"/>
</dbReference>
<accession>A0A516V590</accession>
<dbReference type="NCBIfam" id="TIGR00251">
    <property type="entry name" value="DUF167 family protein"/>
    <property type="match status" value="1"/>
</dbReference>
<comment type="similarity">
    <text evidence="1 2">Belongs to the UPF0235 family.</text>
</comment>